<evidence type="ECO:0000256" key="1">
    <source>
        <dbReference type="SAM" id="MobiDB-lite"/>
    </source>
</evidence>
<dbReference type="AlphaFoldDB" id="A0A918DXU4"/>
<dbReference type="SMART" id="SM00347">
    <property type="entry name" value="HTH_MARR"/>
    <property type="match status" value="1"/>
</dbReference>
<name>A0A918DXU4_9ACTN</name>
<feature type="region of interest" description="Disordered" evidence="1">
    <location>
        <begin position="151"/>
        <end position="172"/>
    </location>
</feature>
<protein>
    <recommendedName>
        <fullName evidence="2">HTH marR-type domain-containing protein</fullName>
    </recommendedName>
</protein>
<dbReference type="Pfam" id="PF12802">
    <property type="entry name" value="MarR_2"/>
    <property type="match status" value="1"/>
</dbReference>
<feature type="domain" description="HTH marR-type" evidence="2">
    <location>
        <begin position="10"/>
        <end position="144"/>
    </location>
</feature>
<dbReference type="GO" id="GO:0003700">
    <property type="term" value="F:DNA-binding transcription factor activity"/>
    <property type="evidence" value="ECO:0007669"/>
    <property type="project" value="InterPro"/>
</dbReference>
<dbReference type="GO" id="GO:0006950">
    <property type="term" value="P:response to stress"/>
    <property type="evidence" value="ECO:0007669"/>
    <property type="project" value="TreeGrafter"/>
</dbReference>
<dbReference type="Proteomes" id="UP000641932">
    <property type="component" value="Unassembled WGS sequence"/>
</dbReference>
<proteinExistence type="predicted"/>
<dbReference type="InterPro" id="IPR036388">
    <property type="entry name" value="WH-like_DNA-bd_sf"/>
</dbReference>
<dbReference type="InterPro" id="IPR036390">
    <property type="entry name" value="WH_DNA-bd_sf"/>
</dbReference>
<dbReference type="Gene3D" id="1.10.10.10">
    <property type="entry name" value="Winged helix-like DNA-binding domain superfamily/Winged helix DNA-binding domain"/>
    <property type="match status" value="1"/>
</dbReference>
<dbReference type="InterPro" id="IPR039422">
    <property type="entry name" value="MarR/SlyA-like"/>
</dbReference>
<keyword evidence="4" id="KW-1185">Reference proteome</keyword>
<dbReference type="PRINTS" id="PR00598">
    <property type="entry name" value="HTHMARR"/>
</dbReference>
<evidence type="ECO:0000259" key="2">
    <source>
        <dbReference type="PROSITE" id="PS50995"/>
    </source>
</evidence>
<dbReference type="RefSeq" id="WP_189131780.1">
    <property type="nucleotide sequence ID" value="NZ_BMMS01000010.1"/>
</dbReference>
<sequence>MSPSAPSPRADEAARAVGSVVELLEVLWERGRDVDSKPVSASQLRAMFVLEDKEGINLRALAEALGSTPPSVSRLCDRLQAVGYIERAPSASSRRELELRLNDRGRTFLRDLRRRRETELRSVIAAMPSNRRAALVEGLESFRAAATAAADEAAAATSGGAPGAVDEPARTA</sequence>
<dbReference type="EMBL" id="BMMS01000010">
    <property type="protein sequence ID" value="GGO87463.1"/>
    <property type="molecule type" value="Genomic_DNA"/>
</dbReference>
<reference evidence="3" key="1">
    <citation type="journal article" date="2014" name="Int. J. Syst. Evol. Microbiol.">
        <title>Complete genome sequence of Corynebacterium casei LMG S-19264T (=DSM 44701T), isolated from a smear-ripened cheese.</title>
        <authorList>
            <consortium name="US DOE Joint Genome Institute (JGI-PGF)"/>
            <person name="Walter F."/>
            <person name="Albersmeier A."/>
            <person name="Kalinowski J."/>
            <person name="Ruckert C."/>
        </authorList>
    </citation>
    <scope>NUCLEOTIDE SEQUENCE</scope>
    <source>
        <strain evidence="3">CGMCC 4.7201</strain>
    </source>
</reference>
<reference evidence="3" key="2">
    <citation type="submission" date="2020-09" db="EMBL/GenBank/DDBJ databases">
        <authorList>
            <person name="Sun Q."/>
            <person name="Zhou Y."/>
        </authorList>
    </citation>
    <scope>NUCLEOTIDE SEQUENCE</scope>
    <source>
        <strain evidence="3">CGMCC 4.7201</strain>
    </source>
</reference>
<dbReference type="InterPro" id="IPR000835">
    <property type="entry name" value="HTH_MarR-typ"/>
</dbReference>
<dbReference type="PANTHER" id="PTHR33164">
    <property type="entry name" value="TRANSCRIPTIONAL REGULATOR, MARR FAMILY"/>
    <property type="match status" value="1"/>
</dbReference>
<organism evidence="3 4">
    <name type="scientific">Wenjunlia tyrosinilytica</name>
    <dbReference type="NCBI Taxonomy" id="1544741"/>
    <lineage>
        <taxon>Bacteria</taxon>
        <taxon>Bacillati</taxon>
        <taxon>Actinomycetota</taxon>
        <taxon>Actinomycetes</taxon>
        <taxon>Kitasatosporales</taxon>
        <taxon>Streptomycetaceae</taxon>
        <taxon>Wenjunlia</taxon>
    </lineage>
</organism>
<evidence type="ECO:0000313" key="4">
    <source>
        <dbReference type="Proteomes" id="UP000641932"/>
    </source>
</evidence>
<comment type="caution">
    <text evidence="3">The sequence shown here is derived from an EMBL/GenBank/DDBJ whole genome shotgun (WGS) entry which is preliminary data.</text>
</comment>
<dbReference type="SUPFAM" id="SSF46785">
    <property type="entry name" value="Winged helix' DNA-binding domain"/>
    <property type="match status" value="1"/>
</dbReference>
<gene>
    <name evidence="3" type="ORF">GCM10012280_25970</name>
</gene>
<accession>A0A918DXU4</accession>
<dbReference type="PANTHER" id="PTHR33164:SF103">
    <property type="entry name" value="REGULATORY PROTEIN MARR"/>
    <property type="match status" value="1"/>
</dbReference>
<dbReference type="PROSITE" id="PS50995">
    <property type="entry name" value="HTH_MARR_2"/>
    <property type="match status" value="1"/>
</dbReference>
<evidence type="ECO:0000313" key="3">
    <source>
        <dbReference type="EMBL" id="GGO87463.1"/>
    </source>
</evidence>